<dbReference type="Pfam" id="PF08149">
    <property type="entry name" value="BING4CT"/>
    <property type="match status" value="1"/>
</dbReference>
<reference evidence="10" key="2">
    <citation type="submission" date="2012-11" db="EMBL/GenBank/DDBJ databases">
        <authorList>
            <person name="Kuo A."/>
            <person name="Curtis B.A."/>
            <person name="Tanifuji G."/>
            <person name="Burki F."/>
            <person name="Gruber A."/>
            <person name="Irimia M."/>
            <person name="Maruyama S."/>
            <person name="Arias M.C."/>
            <person name="Ball S.G."/>
            <person name="Gile G.H."/>
            <person name="Hirakawa Y."/>
            <person name="Hopkins J.F."/>
            <person name="Rensing S.A."/>
            <person name="Schmutz J."/>
            <person name="Symeonidi A."/>
            <person name="Elias M."/>
            <person name="Eveleigh R.J."/>
            <person name="Herman E.K."/>
            <person name="Klute M.J."/>
            <person name="Nakayama T."/>
            <person name="Obornik M."/>
            <person name="Reyes-Prieto A."/>
            <person name="Armbrust E.V."/>
            <person name="Aves S.J."/>
            <person name="Beiko R.G."/>
            <person name="Coutinho P."/>
            <person name="Dacks J.B."/>
            <person name="Durnford D.G."/>
            <person name="Fast N.M."/>
            <person name="Green B.R."/>
            <person name="Grisdale C."/>
            <person name="Hempe F."/>
            <person name="Henrissat B."/>
            <person name="Hoppner M.P."/>
            <person name="Ishida K.-I."/>
            <person name="Kim E."/>
            <person name="Koreny L."/>
            <person name="Kroth P.G."/>
            <person name="Liu Y."/>
            <person name="Malik S.-B."/>
            <person name="Maier U.G."/>
            <person name="McRose D."/>
            <person name="Mock T."/>
            <person name="Neilson J.A."/>
            <person name="Onodera N.T."/>
            <person name="Poole A.M."/>
            <person name="Pritham E.J."/>
            <person name="Richards T.A."/>
            <person name="Rocap G."/>
            <person name="Roy S.W."/>
            <person name="Sarai C."/>
            <person name="Schaack S."/>
            <person name="Shirato S."/>
            <person name="Slamovits C.H."/>
            <person name="Spencer D.F."/>
            <person name="Suzuki S."/>
            <person name="Worden A.Z."/>
            <person name="Zauner S."/>
            <person name="Barry K."/>
            <person name="Bell C."/>
            <person name="Bharti A.K."/>
            <person name="Crow J.A."/>
            <person name="Grimwood J."/>
            <person name="Kramer R."/>
            <person name="Lindquist E."/>
            <person name="Lucas S."/>
            <person name="Salamov A."/>
            <person name="McFadden G.I."/>
            <person name="Lane C.E."/>
            <person name="Keeling P.J."/>
            <person name="Gray M.W."/>
            <person name="Grigoriev I.V."/>
            <person name="Archibald J.M."/>
        </authorList>
    </citation>
    <scope>NUCLEOTIDE SEQUENCE</scope>
    <source>
        <strain evidence="10">CCMP2712</strain>
    </source>
</reference>
<proteinExistence type="predicted"/>
<reference evidence="8 10" key="1">
    <citation type="journal article" date="2012" name="Nature">
        <title>Algal genomes reveal evolutionary mosaicism and the fate of nucleomorphs.</title>
        <authorList>
            <consortium name="DOE Joint Genome Institute"/>
            <person name="Curtis B.A."/>
            <person name="Tanifuji G."/>
            <person name="Burki F."/>
            <person name="Gruber A."/>
            <person name="Irimia M."/>
            <person name="Maruyama S."/>
            <person name="Arias M.C."/>
            <person name="Ball S.G."/>
            <person name="Gile G.H."/>
            <person name="Hirakawa Y."/>
            <person name="Hopkins J.F."/>
            <person name="Kuo A."/>
            <person name="Rensing S.A."/>
            <person name="Schmutz J."/>
            <person name="Symeonidi A."/>
            <person name="Elias M."/>
            <person name="Eveleigh R.J."/>
            <person name="Herman E.K."/>
            <person name="Klute M.J."/>
            <person name="Nakayama T."/>
            <person name="Obornik M."/>
            <person name="Reyes-Prieto A."/>
            <person name="Armbrust E.V."/>
            <person name="Aves S.J."/>
            <person name="Beiko R.G."/>
            <person name="Coutinho P."/>
            <person name="Dacks J.B."/>
            <person name="Durnford D.G."/>
            <person name="Fast N.M."/>
            <person name="Green B.R."/>
            <person name="Grisdale C.J."/>
            <person name="Hempel F."/>
            <person name="Henrissat B."/>
            <person name="Hoppner M.P."/>
            <person name="Ishida K."/>
            <person name="Kim E."/>
            <person name="Koreny L."/>
            <person name="Kroth P.G."/>
            <person name="Liu Y."/>
            <person name="Malik S.B."/>
            <person name="Maier U.G."/>
            <person name="McRose D."/>
            <person name="Mock T."/>
            <person name="Neilson J.A."/>
            <person name="Onodera N.T."/>
            <person name="Poole A.M."/>
            <person name="Pritham E.J."/>
            <person name="Richards T.A."/>
            <person name="Rocap G."/>
            <person name="Roy S.W."/>
            <person name="Sarai C."/>
            <person name="Schaack S."/>
            <person name="Shirato S."/>
            <person name="Slamovits C.H."/>
            <person name="Spencer D.F."/>
            <person name="Suzuki S."/>
            <person name="Worden A.Z."/>
            <person name="Zauner S."/>
            <person name="Barry K."/>
            <person name="Bell C."/>
            <person name="Bharti A.K."/>
            <person name="Crow J.A."/>
            <person name="Grimwood J."/>
            <person name="Kramer R."/>
            <person name="Lindquist E."/>
            <person name="Lucas S."/>
            <person name="Salamov A."/>
            <person name="McFadden G.I."/>
            <person name="Lane C.E."/>
            <person name="Keeling P.J."/>
            <person name="Gray M.W."/>
            <person name="Grigoriev I.V."/>
            <person name="Archibald J.M."/>
        </authorList>
    </citation>
    <scope>NUCLEOTIDE SEQUENCE</scope>
    <source>
        <strain evidence="8 10">CCMP2712</strain>
    </source>
</reference>
<feature type="compositionally biased region" description="Low complexity" evidence="6">
    <location>
        <begin position="39"/>
        <end position="48"/>
    </location>
</feature>
<feature type="region of interest" description="Disordered" evidence="6">
    <location>
        <begin position="1"/>
        <end position="61"/>
    </location>
</feature>
<feature type="compositionally biased region" description="Basic and acidic residues" evidence="6">
    <location>
        <begin position="346"/>
        <end position="384"/>
    </location>
</feature>
<evidence type="ECO:0000313" key="8">
    <source>
        <dbReference type="EMBL" id="EKX41975.1"/>
    </source>
</evidence>
<evidence type="ECO:0000256" key="5">
    <source>
        <dbReference type="SAM" id="Coils"/>
    </source>
</evidence>
<evidence type="ECO:0000256" key="2">
    <source>
        <dbReference type="ARBA" id="ARBA00022574"/>
    </source>
</evidence>
<keyword evidence="3" id="KW-0677">Repeat</keyword>
<dbReference type="KEGG" id="gtt:GUITHDRAFT_141699"/>
<feature type="coiled-coil region" evidence="5">
    <location>
        <begin position="70"/>
        <end position="97"/>
    </location>
</feature>
<dbReference type="InterPro" id="IPR012952">
    <property type="entry name" value="BING4_C_dom"/>
</dbReference>
<organism evidence="8">
    <name type="scientific">Guillardia theta (strain CCMP2712)</name>
    <name type="common">Cryptophyte</name>
    <dbReference type="NCBI Taxonomy" id="905079"/>
    <lineage>
        <taxon>Eukaryota</taxon>
        <taxon>Cryptophyceae</taxon>
        <taxon>Pyrenomonadales</taxon>
        <taxon>Geminigeraceae</taxon>
        <taxon>Guillardia</taxon>
    </lineage>
</organism>
<feature type="compositionally biased region" description="Basic residues" evidence="6">
    <location>
        <begin position="320"/>
        <end position="342"/>
    </location>
</feature>
<dbReference type="RefSeq" id="XP_005828955.1">
    <property type="nucleotide sequence ID" value="XM_005828898.1"/>
</dbReference>
<accession>L1J1L4</accession>
<name>L1J1L4_GUITC</name>
<feature type="compositionally biased region" description="Basic residues" evidence="6">
    <location>
        <begin position="8"/>
        <end position="20"/>
    </location>
</feature>
<dbReference type="GO" id="GO:0032040">
    <property type="term" value="C:small-subunit processome"/>
    <property type="evidence" value="ECO:0007669"/>
    <property type="project" value="TreeGrafter"/>
</dbReference>
<dbReference type="EnsemblProtists" id="EKX41975">
    <property type="protein sequence ID" value="EKX41975"/>
    <property type="gene ID" value="GUITHDRAFT_141699"/>
</dbReference>
<dbReference type="InterPro" id="IPR040315">
    <property type="entry name" value="WDR46/Utp7"/>
</dbReference>
<gene>
    <name evidence="8" type="ORF">GUITHDRAFT_141699</name>
</gene>
<dbReference type="GO" id="GO:0030686">
    <property type="term" value="C:90S preribosome"/>
    <property type="evidence" value="ECO:0007669"/>
    <property type="project" value="TreeGrafter"/>
</dbReference>
<keyword evidence="10" id="KW-1185">Reference proteome</keyword>
<dbReference type="EMBL" id="JH993020">
    <property type="protein sequence ID" value="EKX41975.1"/>
    <property type="molecule type" value="Genomic_DNA"/>
</dbReference>
<reference evidence="9" key="3">
    <citation type="submission" date="2016-03" db="UniProtKB">
        <authorList>
            <consortium name="EnsemblProtists"/>
        </authorList>
    </citation>
    <scope>IDENTIFICATION</scope>
</reference>
<dbReference type="GO" id="GO:0000462">
    <property type="term" value="P:maturation of SSU-rRNA from tricistronic rRNA transcript (SSU-rRNA, 5.8S rRNA, LSU-rRNA)"/>
    <property type="evidence" value="ECO:0007669"/>
    <property type="project" value="TreeGrafter"/>
</dbReference>
<dbReference type="AlphaFoldDB" id="L1J1L4"/>
<evidence type="ECO:0000313" key="9">
    <source>
        <dbReference type="EnsemblProtists" id="EKX41975"/>
    </source>
</evidence>
<evidence type="ECO:0000259" key="7">
    <source>
        <dbReference type="SMART" id="SM01033"/>
    </source>
</evidence>
<feature type="domain" description="BING4 C-terminal" evidence="7">
    <location>
        <begin position="195"/>
        <end position="289"/>
    </location>
</feature>
<keyword evidence="5" id="KW-0175">Coiled coil</keyword>
<evidence type="ECO:0000256" key="4">
    <source>
        <dbReference type="ARBA" id="ARBA00023242"/>
    </source>
</evidence>
<feature type="compositionally biased region" description="Basic and acidic residues" evidence="6">
    <location>
        <begin position="49"/>
        <end position="61"/>
    </location>
</feature>
<dbReference type="PANTHER" id="PTHR14085:SF3">
    <property type="entry name" value="WD REPEAT-CONTAINING PROTEIN 46"/>
    <property type="match status" value="1"/>
</dbReference>
<dbReference type="GeneID" id="17298585"/>
<dbReference type="OrthoDB" id="10251154at2759"/>
<evidence type="ECO:0000256" key="6">
    <source>
        <dbReference type="SAM" id="MobiDB-lite"/>
    </source>
</evidence>
<dbReference type="PaxDb" id="55529-EKX41975"/>
<protein>
    <recommendedName>
        <fullName evidence="7">BING4 C-terminal domain-containing protein</fullName>
    </recommendedName>
</protein>
<dbReference type="OMA" id="NYSRTGX"/>
<evidence type="ECO:0000256" key="3">
    <source>
        <dbReference type="ARBA" id="ARBA00022737"/>
    </source>
</evidence>
<dbReference type="SMART" id="SM01033">
    <property type="entry name" value="BING4CT"/>
    <property type="match status" value="1"/>
</dbReference>
<keyword evidence="2" id="KW-0853">WD repeat</keyword>
<evidence type="ECO:0000313" key="10">
    <source>
        <dbReference type="Proteomes" id="UP000011087"/>
    </source>
</evidence>
<dbReference type="Proteomes" id="UP000011087">
    <property type="component" value="Unassembled WGS sequence"/>
</dbReference>
<keyword evidence="4" id="KW-0539">Nucleus</keyword>
<comment type="subcellular location">
    <subcellularLocation>
        <location evidence="1">Nucleus</location>
        <location evidence="1">Nucleolus</location>
    </subcellularLocation>
</comment>
<dbReference type="HOGENOM" id="CLU_720505_0_0_1"/>
<feature type="region of interest" description="Disordered" evidence="6">
    <location>
        <begin position="313"/>
        <end position="384"/>
    </location>
</feature>
<evidence type="ECO:0000256" key="1">
    <source>
        <dbReference type="ARBA" id="ARBA00004604"/>
    </source>
</evidence>
<dbReference type="STRING" id="905079.L1J1L4"/>
<dbReference type="PANTHER" id="PTHR14085">
    <property type="entry name" value="WD-REPEAT PROTEIN BING4"/>
    <property type="match status" value="1"/>
</dbReference>
<sequence length="384" mass="43983">MAKEGKERKRKRMEHAKVPARRTLDDEGDEEIRSWRQTSGGNANGSSKSGDKGATKYSRGDKNVIRKIKDKKLKMQIKRSERDIREAAAKAARAEILLPAEAGHLEAEGMEKTHRFQQKDIKQAVDIGSSKKIYTLRLEEFGPYSFDYSRSGRYLLLGGKLGHLAVCDLLLGNAMCFGTHVELWKDALSERATSPYMTHHTKAKQSLACPPPADLEQGMRVKDVYFRPFEDVLGISHSHGFSSILVPGSGEPNFDSFEANPFQNKKQRREAEIHALLEKLDPDMISLNPNFIGNVDTYDKDVIAEERRLAREENLTERQRQKKEKRHARGRDRAGKRYKKKQFNVIEERKEDARRHIAGKKEDKEDKEDKEPVGVLDRFRVKLD</sequence>
<dbReference type="eggNOG" id="KOG1272">
    <property type="taxonomic scope" value="Eukaryota"/>
</dbReference>